<comment type="caution">
    <text evidence="1">The sequence shown here is derived from an EMBL/GenBank/DDBJ whole genome shotgun (WGS) entry which is preliminary data.</text>
</comment>
<protein>
    <submittedName>
        <fullName evidence="1">Uncharacterized protein</fullName>
    </submittedName>
</protein>
<dbReference type="EMBL" id="VSSQ01004805">
    <property type="protein sequence ID" value="MPM26709.1"/>
    <property type="molecule type" value="Genomic_DNA"/>
</dbReference>
<organism evidence="1">
    <name type="scientific">bioreactor metagenome</name>
    <dbReference type="NCBI Taxonomy" id="1076179"/>
    <lineage>
        <taxon>unclassified sequences</taxon>
        <taxon>metagenomes</taxon>
        <taxon>ecological metagenomes</taxon>
    </lineage>
</organism>
<dbReference type="AlphaFoldDB" id="A0A644YEI6"/>
<gene>
    <name evidence="1" type="ORF">SDC9_73213</name>
</gene>
<evidence type="ECO:0000313" key="1">
    <source>
        <dbReference type="EMBL" id="MPM26709.1"/>
    </source>
</evidence>
<name>A0A644YEI6_9ZZZZ</name>
<accession>A0A644YEI6</accession>
<reference evidence="1" key="1">
    <citation type="submission" date="2019-08" db="EMBL/GenBank/DDBJ databases">
        <authorList>
            <person name="Kucharzyk K."/>
            <person name="Murdoch R.W."/>
            <person name="Higgins S."/>
            <person name="Loffler F."/>
        </authorList>
    </citation>
    <scope>NUCLEOTIDE SEQUENCE</scope>
</reference>
<proteinExistence type="predicted"/>
<sequence length="63" mass="7091">MLVLRQLTLQQNNAHLSRVKDLRQYRKVHRAALKIALSKRLLTAKNAVPILKKAGPLPLQALA</sequence>